<proteinExistence type="predicted"/>
<name>A0A199XQR0_9FLAO</name>
<evidence type="ECO:0000313" key="1">
    <source>
        <dbReference type="EMBL" id="OAZ04088.1"/>
    </source>
</evidence>
<dbReference type="RefSeq" id="WP_064715569.1">
    <property type="nucleotide sequence ID" value="NZ_JMTM01000046.1"/>
</dbReference>
<dbReference type="EMBL" id="JMTM01000046">
    <property type="protein sequence ID" value="OAZ04088.1"/>
    <property type="molecule type" value="Genomic_DNA"/>
</dbReference>
<dbReference type="Proteomes" id="UP000093807">
    <property type="component" value="Unassembled WGS sequence"/>
</dbReference>
<accession>A0A199XQR0</accession>
<dbReference type="AlphaFoldDB" id="A0A199XQR0"/>
<dbReference type="PATRIC" id="fig|29536.5.peg.1863"/>
<keyword evidence="2" id="KW-1185">Reference proteome</keyword>
<sequence length="153" mass="17923">MLDEILQQGHLVLIEDYQFQDGNGSKDKFMIVLNRNDEFGYIIHTLTTSQNKMNLPSGNFGCSVVGNIPYFFIQKEVELGKNKFSFAKDTFVFFRNNVRRENLSSFLKYNEKNLILKEKLPNVFLKRLLKCMLKSEFIDLNIEKELIAIKDQL</sequence>
<gene>
    <name evidence="1" type="ORF">FLB_17800</name>
</gene>
<evidence type="ECO:0000313" key="2">
    <source>
        <dbReference type="Proteomes" id="UP000093807"/>
    </source>
</evidence>
<reference evidence="1 2" key="1">
    <citation type="submission" date="2016-06" db="EMBL/GenBank/DDBJ databases">
        <title>Draft genome sequence of Flavobacterium succinicans strain DD5b.</title>
        <authorList>
            <person name="Poehlein A."/>
            <person name="Daniel R."/>
            <person name="Simeonova D.D."/>
        </authorList>
    </citation>
    <scope>NUCLEOTIDE SEQUENCE [LARGE SCALE GENOMIC DNA]</scope>
    <source>
        <strain evidence="1 2">DD5b</strain>
    </source>
</reference>
<organism evidence="1 2">
    <name type="scientific">Flavobacterium succinicans</name>
    <dbReference type="NCBI Taxonomy" id="29536"/>
    <lineage>
        <taxon>Bacteria</taxon>
        <taxon>Pseudomonadati</taxon>
        <taxon>Bacteroidota</taxon>
        <taxon>Flavobacteriia</taxon>
        <taxon>Flavobacteriales</taxon>
        <taxon>Flavobacteriaceae</taxon>
        <taxon>Flavobacterium</taxon>
    </lineage>
</organism>
<protein>
    <submittedName>
        <fullName evidence="1">Uncharacterized protein</fullName>
    </submittedName>
</protein>
<dbReference type="OrthoDB" id="1350056at2"/>
<comment type="caution">
    <text evidence="1">The sequence shown here is derived from an EMBL/GenBank/DDBJ whole genome shotgun (WGS) entry which is preliminary data.</text>
</comment>